<comment type="caution">
    <text evidence="1">The sequence shown here is derived from an EMBL/GenBank/DDBJ whole genome shotgun (WGS) entry which is preliminary data.</text>
</comment>
<proteinExistence type="predicted"/>
<reference evidence="1" key="1">
    <citation type="journal article" date="2019" name="PLoS Negl. Trop. Dis.">
        <title>Revisiting the worldwide diversity of Leptospira species in the environment.</title>
        <authorList>
            <person name="Vincent A.T."/>
            <person name="Schiettekatte O."/>
            <person name="Bourhy P."/>
            <person name="Veyrier F.J."/>
            <person name="Picardeau M."/>
        </authorList>
    </citation>
    <scope>NUCLEOTIDE SEQUENCE [LARGE SCALE GENOMIC DNA]</scope>
    <source>
        <strain evidence="1">201300427</strain>
    </source>
</reference>
<organism evidence="1 2">
    <name type="scientific">Leptospira idonii</name>
    <dbReference type="NCBI Taxonomy" id="1193500"/>
    <lineage>
        <taxon>Bacteria</taxon>
        <taxon>Pseudomonadati</taxon>
        <taxon>Spirochaetota</taxon>
        <taxon>Spirochaetia</taxon>
        <taxon>Leptospirales</taxon>
        <taxon>Leptospiraceae</taxon>
        <taxon>Leptospira</taxon>
    </lineage>
</organism>
<dbReference type="OrthoDB" id="345339at2"/>
<dbReference type="SUPFAM" id="SSF50965">
    <property type="entry name" value="Galactose oxidase, central domain"/>
    <property type="match status" value="2"/>
</dbReference>
<name>A0A4R9LXE2_9LEPT</name>
<dbReference type="InterPro" id="IPR015943">
    <property type="entry name" value="WD40/YVTN_repeat-like_dom_sf"/>
</dbReference>
<dbReference type="EMBL" id="RQHW01000047">
    <property type="protein sequence ID" value="TGN18221.1"/>
    <property type="molecule type" value="Genomic_DNA"/>
</dbReference>
<sequence length="362" mass="38824">MNYEKIADPSNWAIVKEEMNRQFAKGSSASETISTFGPTVTVVNGGNSTEAFQGAVAAPNGKIYLMPYAGIRIQQIDLATQTPSTVGTAQAYVASISGALGPGGKIYRAPHQEGDFVALNTNNNVLENYGTDTNLSLGLQAYSNSVVAPNGKVYYIPGSESYVRYLNLSDNTVGRIPTVLAGGFGSGILAPNGNIYMTPFGSNYIQYIDTKDDTIHTINTNIPGSDKYIGGILAPNGKIYLVPFNSTDFRYINTEDNSTNTFGPTLPGSPAGKFNGSVLAPNGKIYLVPYNETSFYSIDTANDSVSTFGANPGTTSFRGGALSPDGKIYLAPHLQDNYYYIDTKSVGSFCDPIRLSYYWNKM</sequence>
<dbReference type="AlphaFoldDB" id="A0A4R9LXE2"/>
<keyword evidence="2" id="KW-1185">Reference proteome</keyword>
<dbReference type="RefSeq" id="WP_135760908.1">
    <property type="nucleotide sequence ID" value="NZ_RQHW01000047.1"/>
</dbReference>
<evidence type="ECO:0000313" key="1">
    <source>
        <dbReference type="EMBL" id="TGN18221.1"/>
    </source>
</evidence>
<dbReference type="Proteomes" id="UP000298058">
    <property type="component" value="Unassembled WGS sequence"/>
</dbReference>
<gene>
    <name evidence="1" type="ORF">EHS15_12475</name>
</gene>
<dbReference type="InterPro" id="IPR011043">
    <property type="entry name" value="Gal_Oxase/kelch_b-propeller"/>
</dbReference>
<protein>
    <submittedName>
        <fullName evidence="1">Uncharacterized protein</fullName>
    </submittedName>
</protein>
<accession>A0A4R9LXE2</accession>
<evidence type="ECO:0000313" key="2">
    <source>
        <dbReference type="Proteomes" id="UP000298058"/>
    </source>
</evidence>
<dbReference type="Gene3D" id="2.130.10.10">
    <property type="entry name" value="YVTN repeat-like/Quinoprotein amine dehydrogenase"/>
    <property type="match status" value="1"/>
</dbReference>